<name>A0A418VXU4_9PROT</name>
<dbReference type="InterPro" id="IPR029063">
    <property type="entry name" value="SAM-dependent_MTases_sf"/>
</dbReference>
<proteinExistence type="predicted"/>
<dbReference type="Gene3D" id="3.40.50.150">
    <property type="entry name" value="Vaccinia Virus protein VP39"/>
    <property type="match status" value="1"/>
</dbReference>
<reference evidence="4 5" key="1">
    <citation type="submission" date="2018-09" db="EMBL/GenBank/DDBJ databases">
        <authorList>
            <person name="Zhu H."/>
        </authorList>
    </citation>
    <scope>NUCLEOTIDE SEQUENCE [LARGE SCALE GENOMIC DNA]</scope>
    <source>
        <strain evidence="4 5">K2W22B-5</strain>
    </source>
</reference>
<evidence type="ECO:0000256" key="1">
    <source>
        <dbReference type="ARBA" id="ARBA00022603"/>
    </source>
</evidence>
<dbReference type="CDD" id="cd02440">
    <property type="entry name" value="AdoMet_MTases"/>
    <property type="match status" value="1"/>
</dbReference>
<dbReference type="InterPro" id="IPR041698">
    <property type="entry name" value="Methyltransf_25"/>
</dbReference>
<evidence type="ECO:0000256" key="2">
    <source>
        <dbReference type="ARBA" id="ARBA00022679"/>
    </source>
</evidence>
<dbReference type="RefSeq" id="WP_119832051.1">
    <property type="nucleotide sequence ID" value="NZ_QYUL01000002.1"/>
</dbReference>
<keyword evidence="1 4" id="KW-0489">Methyltransferase</keyword>
<organism evidence="4 5">
    <name type="scientific">Azospirillum cavernae</name>
    <dbReference type="NCBI Taxonomy" id="2320860"/>
    <lineage>
        <taxon>Bacteria</taxon>
        <taxon>Pseudomonadati</taxon>
        <taxon>Pseudomonadota</taxon>
        <taxon>Alphaproteobacteria</taxon>
        <taxon>Rhodospirillales</taxon>
        <taxon>Azospirillaceae</taxon>
        <taxon>Azospirillum</taxon>
    </lineage>
</organism>
<dbReference type="EMBL" id="QYUL01000002">
    <property type="protein sequence ID" value="RJF81972.1"/>
    <property type="molecule type" value="Genomic_DNA"/>
</dbReference>
<accession>A0A418VXU4</accession>
<evidence type="ECO:0000313" key="5">
    <source>
        <dbReference type="Proteomes" id="UP000283458"/>
    </source>
</evidence>
<keyword evidence="5" id="KW-1185">Reference proteome</keyword>
<protein>
    <submittedName>
        <fullName evidence="4">Class I SAM-dependent methyltransferase</fullName>
    </submittedName>
</protein>
<feature type="domain" description="Methyltransferase" evidence="3">
    <location>
        <begin position="115"/>
        <end position="206"/>
    </location>
</feature>
<dbReference type="GO" id="GO:0032259">
    <property type="term" value="P:methylation"/>
    <property type="evidence" value="ECO:0007669"/>
    <property type="project" value="UniProtKB-KW"/>
</dbReference>
<sequence length="282" mass="32415">MKKFSQEQASTILQKLQAMIEHHKGDLQQVYDYSNMALSSQQITQLVEQSCVIGRHFNAAVHSLKMFHDWGVDPKPEWMDHFIDQHFQTRHVQATLWMERGVYGVLALKRGGRFLELCCGDGYNAFHFYSPFAESVIAVDLDDSALAHARKYNTADNISFVKADIRTGMPDGQFDNILWDAAIEHFTEDEIAAIMNGIKARLGDGGILSGYTLLEMEDGKHLDQHEREFRSKKDLADFLTPHFKNVVVFETIHPQRHNLYFYASDGVVPFDSDWPHILRIKR</sequence>
<dbReference type="Proteomes" id="UP000283458">
    <property type="component" value="Unassembled WGS sequence"/>
</dbReference>
<dbReference type="Pfam" id="PF13649">
    <property type="entry name" value="Methyltransf_25"/>
    <property type="match status" value="1"/>
</dbReference>
<evidence type="ECO:0000313" key="4">
    <source>
        <dbReference type="EMBL" id="RJF81972.1"/>
    </source>
</evidence>
<dbReference type="GO" id="GO:0008168">
    <property type="term" value="F:methyltransferase activity"/>
    <property type="evidence" value="ECO:0007669"/>
    <property type="project" value="UniProtKB-KW"/>
</dbReference>
<gene>
    <name evidence="4" type="ORF">D3877_17950</name>
</gene>
<keyword evidence="2 4" id="KW-0808">Transferase</keyword>
<comment type="caution">
    <text evidence="4">The sequence shown here is derived from an EMBL/GenBank/DDBJ whole genome shotgun (WGS) entry which is preliminary data.</text>
</comment>
<dbReference type="PANTHER" id="PTHR43861">
    <property type="entry name" value="TRANS-ACONITATE 2-METHYLTRANSFERASE-RELATED"/>
    <property type="match status" value="1"/>
</dbReference>
<evidence type="ECO:0000259" key="3">
    <source>
        <dbReference type="Pfam" id="PF13649"/>
    </source>
</evidence>
<dbReference type="AlphaFoldDB" id="A0A418VXU4"/>
<dbReference type="PANTHER" id="PTHR43861:SF1">
    <property type="entry name" value="TRANS-ACONITATE 2-METHYLTRANSFERASE"/>
    <property type="match status" value="1"/>
</dbReference>
<dbReference type="OrthoDB" id="9787738at2"/>
<dbReference type="SUPFAM" id="SSF53335">
    <property type="entry name" value="S-adenosyl-L-methionine-dependent methyltransferases"/>
    <property type="match status" value="1"/>
</dbReference>